<comment type="similarity">
    <text evidence="1 2">Belongs to the UPF0235 family.</text>
</comment>
<evidence type="ECO:0000313" key="3">
    <source>
        <dbReference type="EMBL" id="GMG84374.1"/>
    </source>
</evidence>
<dbReference type="HAMAP" id="MF_00634">
    <property type="entry name" value="UPF0235"/>
    <property type="match status" value="1"/>
</dbReference>
<keyword evidence="4" id="KW-1185">Reference proteome</keyword>
<reference evidence="3 4" key="1">
    <citation type="submission" date="2023-04" db="EMBL/GenBank/DDBJ databases">
        <title>Marinoamorphus aggregata gen. nov., sp. Nov., isolate from tissue of brittle star Ophioplocus japonicus.</title>
        <authorList>
            <person name="Kawano K."/>
            <person name="Sawayama S."/>
            <person name="Nakagawa S."/>
        </authorList>
    </citation>
    <scope>NUCLEOTIDE SEQUENCE [LARGE SCALE GENOMIC DNA]</scope>
    <source>
        <strain evidence="3 4">NKW23</strain>
    </source>
</reference>
<dbReference type="PANTHER" id="PTHR13420:SF7">
    <property type="entry name" value="UPF0235 PROTEIN C15ORF40"/>
    <property type="match status" value="1"/>
</dbReference>
<dbReference type="Pfam" id="PF02594">
    <property type="entry name" value="DUF167"/>
    <property type="match status" value="1"/>
</dbReference>
<dbReference type="InterPro" id="IPR036591">
    <property type="entry name" value="YggU-like_sf"/>
</dbReference>
<dbReference type="SMART" id="SM01152">
    <property type="entry name" value="DUF167"/>
    <property type="match status" value="1"/>
</dbReference>
<dbReference type="Proteomes" id="UP001239909">
    <property type="component" value="Unassembled WGS sequence"/>
</dbReference>
<evidence type="ECO:0000256" key="2">
    <source>
        <dbReference type="HAMAP-Rule" id="MF_00634"/>
    </source>
</evidence>
<name>A0ABQ6LRT8_9RHOB</name>
<comment type="caution">
    <text evidence="3">The sequence shown here is derived from an EMBL/GenBank/DDBJ whole genome shotgun (WGS) entry which is preliminary data.</text>
</comment>
<dbReference type="NCBIfam" id="TIGR00251">
    <property type="entry name" value="DUF167 family protein"/>
    <property type="match status" value="1"/>
</dbReference>
<evidence type="ECO:0000256" key="1">
    <source>
        <dbReference type="ARBA" id="ARBA00010364"/>
    </source>
</evidence>
<dbReference type="InterPro" id="IPR003746">
    <property type="entry name" value="DUF167"/>
</dbReference>
<gene>
    <name evidence="3" type="ORF">LNKW23_35890</name>
</gene>
<organism evidence="3 4">
    <name type="scientific">Paralimibaculum aggregatum</name>
    <dbReference type="NCBI Taxonomy" id="3036245"/>
    <lineage>
        <taxon>Bacteria</taxon>
        <taxon>Pseudomonadati</taxon>
        <taxon>Pseudomonadota</taxon>
        <taxon>Alphaproteobacteria</taxon>
        <taxon>Rhodobacterales</taxon>
        <taxon>Paracoccaceae</taxon>
        <taxon>Paralimibaculum</taxon>
    </lineage>
</organism>
<sequence>MAELPWRAGPEGMRLTVRLTPRAGRDGIDGLAEIDGRPVLRLRVASPPVDGAANAALVKLVAKTLGVPRSAVRIASGETARIKTLEIAGDGAALAARCAALTEGF</sequence>
<dbReference type="EMBL" id="BSYI01000034">
    <property type="protein sequence ID" value="GMG84374.1"/>
    <property type="molecule type" value="Genomic_DNA"/>
</dbReference>
<dbReference type="PANTHER" id="PTHR13420">
    <property type="entry name" value="UPF0235 PROTEIN C15ORF40"/>
    <property type="match status" value="1"/>
</dbReference>
<evidence type="ECO:0000313" key="4">
    <source>
        <dbReference type="Proteomes" id="UP001239909"/>
    </source>
</evidence>
<proteinExistence type="inferred from homology"/>
<accession>A0ABQ6LRT8</accession>
<dbReference type="SUPFAM" id="SSF69786">
    <property type="entry name" value="YggU-like"/>
    <property type="match status" value="1"/>
</dbReference>
<protein>
    <recommendedName>
        <fullName evidence="2">UPF0235 protein LNKW23_35890</fullName>
    </recommendedName>
</protein>
<dbReference type="Gene3D" id="3.30.1200.10">
    <property type="entry name" value="YggU-like"/>
    <property type="match status" value="1"/>
</dbReference>